<evidence type="ECO:0000313" key="3">
    <source>
        <dbReference type="Proteomes" id="UP000576616"/>
    </source>
</evidence>
<evidence type="ECO:0000259" key="1">
    <source>
        <dbReference type="Pfam" id="PF01973"/>
    </source>
</evidence>
<sequence length="630" mass="73307">MLVEKIFRKNLDALTAFEYRDLKKDLQNLKSLKHFKYTLGKDPLDINIIKNKELKSIYKKPLEELQEKLNVFNDQFLRYPVLFFYGFGNGILYKALLQNQEHKHIIVFEKELEIIYMVLNFLDFSKEIKNNRLIIIHTEKLNYAKMDSLFSMPSIELFFKTYNLHLHSSFYKLYEDDILKVNQINLQAMKTIALRNGNNPGDAMKGIRHFVYNLPKMLTHYKKSDLLKKRTKYETAIIVSTGPSLAKQLPLLKQYASKATIFCADASYSILAKHNIKPDYVLSLERGEATSEFFNNDFGDFDKDILFIILSLTHENTIKYLEKNKRQYMLVIRNLAYARSLKLDDFGYLGGGLSVAHMCCELALQLKYKNILLIGQDLAYADDGSSHSSNFIHKNLHTGHYERDFGKFRTTAYGGIGEVESSELWTLFRRLFEKSFKRIQNATIYNCTEGGARIHGFHEKPFKEACEEFLNKDLKKPFAKLKKPSKKESNALMLNAYKKIKKNISLGETFSKECKKVLIQISKTKQAKNTLTLAEINALIDKIKFKLEKPRYSFLREILGPTLYHEESVLAALYVKNITNESEKQNKLFAWIYAHESLLGTIIDLIKVQNQELKKSIMPLQNELEKRKLI</sequence>
<dbReference type="PANTHER" id="PTHR41786">
    <property type="entry name" value="MOTILITY ACCESSORY FACTOR MAF"/>
    <property type="match status" value="1"/>
</dbReference>
<feature type="domain" description="6-hydroxymethylpterin diphosphokinase MptE-like" evidence="1">
    <location>
        <begin position="209"/>
        <end position="382"/>
    </location>
</feature>
<accession>A0A644SBJ9</accession>
<gene>
    <name evidence="2" type="ORF">ES716_08505</name>
</gene>
<protein>
    <submittedName>
        <fullName evidence="2">DUF115 domain-containing protein</fullName>
    </submittedName>
</protein>
<dbReference type="Proteomes" id="UP000576616">
    <property type="component" value="Unassembled WGS sequence"/>
</dbReference>
<proteinExistence type="predicted"/>
<name>A0A644SBJ9_CAMCO</name>
<dbReference type="PANTHER" id="PTHR41786:SF1">
    <property type="entry name" value="6-HYDROXYMETHYLPTERIN DIPHOSPHOKINASE MPTE-LIKE DOMAIN-CONTAINING PROTEIN"/>
    <property type="match status" value="1"/>
</dbReference>
<organism evidence="2 3">
    <name type="scientific">Campylobacter coli</name>
    <dbReference type="NCBI Taxonomy" id="195"/>
    <lineage>
        <taxon>Bacteria</taxon>
        <taxon>Pseudomonadati</taxon>
        <taxon>Campylobacterota</taxon>
        <taxon>Epsilonproteobacteria</taxon>
        <taxon>Campylobacterales</taxon>
        <taxon>Campylobacteraceae</taxon>
        <taxon>Campylobacter</taxon>
    </lineage>
</organism>
<comment type="caution">
    <text evidence="2">The sequence shown here is derived from an EMBL/GenBank/DDBJ whole genome shotgun (WGS) entry which is preliminary data.</text>
</comment>
<reference evidence="2 3" key="1">
    <citation type="submission" date="2019-01" db="EMBL/GenBank/DDBJ databases">
        <authorList>
            <consortium name="PulseNet: The National Subtyping Network for Foodborne Disease Surveillance"/>
            <person name="Tarr C.L."/>
            <person name="Trees E."/>
            <person name="Katz L.S."/>
            <person name="Carleton-Romer H.A."/>
            <person name="Stroika S."/>
            <person name="Kucerova Z."/>
            <person name="Roache K.F."/>
            <person name="Sabol A.L."/>
            <person name="Besser J."/>
            <person name="Gerner-Smidt P."/>
        </authorList>
    </citation>
    <scope>NUCLEOTIDE SEQUENCE [LARGE SCALE GENOMIC DNA]</scope>
    <source>
        <strain evidence="2 3">PNUSAC007828</strain>
    </source>
</reference>
<dbReference type="Pfam" id="PF01973">
    <property type="entry name" value="MptE-like"/>
    <property type="match status" value="1"/>
</dbReference>
<dbReference type="AlphaFoldDB" id="A0A644SBJ9"/>
<dbReference type="InterPro" id="IPR002826">
    <property type="entry name" value="MptE-like"/>
</dbReference>
<evidence type="ECO:0000313" key="2">
    <source>
        <dbReference type="EMBL" id="EAH8157944.1"/>
    </source>
</evidence>
<dbReference type="EMBL" id="AABKAB010000023">
    <property type="protein sequence ID" value="EAH8157944.1"/>
    <property type="molecule type" value="Genomic_DNA"/>
</dbReference>